<feature type="non-terminal residue" evidence="1">
    <location>
        <position position="109"/>
    </location>
</feature>
<feature type="non-terminal residue" evidence="1">
    <location>
        <position position="1"/>
    </location>
</feature>
<keyword evidence="2" id="KW-1185">Reference proteome</keyword>
<reference evidence="1" key="1">
    <citation type="journal article" date="2022" name="bioRxiv">
        <title>Sequencing and chromosome-scale assembly of the giantPleurodeles waltlgenome.</title>
        <authorList>
            <person name="Brown T."/>
            <person name="Elewa A."/>
            <person name="Iarovenko S."/>
            <person name="Subramanian E."/>
            <person name="Araus A.J."/>
            <person name="Petzold A."/>
            <person name="Susuki M."/>
            <person name="Suzuki K.-i.T."/>
            <person name="Hayashi T."/>
            <person name="Toyoda A."/>
            <person name="Oliveira C."/>
            <person name="Osipova E."/>
            <person name="Leigh N.D."/>
            <person name="Simon A."/>
            <person name="Yun M.H."/>
        </authorList>
    </citation>
    <scope>NUCLEOTIDE SEQUENCE</scope>
    <source>
        <strain evidence="1">20211129_DDA</strain>
        <tissue evidence="1">Liver</tissue>
    </source>
</reference>
<dbReference type="EMBL" id="JANPWB010000001">
    <property type="protein sequence ID" value="KAJ1217895.1"/>
    <property type="molecule type" value="Genomic_DNA"/>
</dbReference>
<evidence type="ECO:0000313" key="2">
    <source>
        <dbReference type="Proteomes" id="UP001066276"/>
    </source>
</evidence>
<evidence type="ECO:0000313" key="1">
    <source>
        <dbReference type="EMBL" id="KAJ1217895.1"/>
    </source>
</evidence>
<name>A0AAV7WVC0_PLEWA</name>
<comment type="caution">
    <text evidence="1">The sequence shown here is derived from an EMBL/GenBank/DDBJ whole genome shotgun (WGS) entry which is preliminary data.</text>
</comment>
<accession>A0AAV7WVC0</accession>
<dbReference type="AlphaFoldDB" id="A0AAV7WVC0"/>
<dbReference type="Proteomes" id="UP001066276">
    <property type="component" value="Chromosome 1_1"/>
</dbReference>
<gene>
    <name evidence="1" type="ORF">NDU88_005482</name>
</gene>
<protein>
    <submittedName>
        <fullName evidence="1">Uncharacterized protein</fullName>
    </submittedName>
</protein>
<sequence length="109" mass="12497">EEVCHIIVGMIHFCFLPFTRYTPLCKRLVKLALITQNNCYLKCRDVPPVCDDKYQKAPEKASFKGKVSAPMAKLYLVWTAEILLLSLGRSYLVPESLNVIDSIWWTTDS</sequence>
<proteinExistence type="predicted"/>
<organism evidence="1 2">
    <name type="scientific">Pleurodeles waltl</name>
    <name type="common">Iberian ribbed newt</name>
    <dbReference type="NCBI Taxonomy" id="8319"/>
    <lineage>
        <taxon>Eukaryota</taxon>
        <taxon>Metazoa</taxon>
        <taxon>Chordata</taxon>
        <taxon>Craniata</taxon>
        <taxon>Vertebrata</taxon>
        <taxon>Euteleostomi</taxon>
        <taxon>Amphibia</taxon>
        <taxon>Batrachia</taxon>
        <taxon>Caudata</taxon>
        <taxon>Salamandroidea</taxon>
        <taxon>Salamandridae</taxon>
        <taxon>Pleurodelinae</taxon>
        <taxon>Pleurodeles</taxon>
    </lineage>
</organism>